<gene>
    <name evidence="6" type="ORF">CHRIB12_LOCUS9073</name>
    <name evidence="7" type="ORF">RhiirA1_517309</name>
</gene>
<comment type="caution">
    <text evidence="7">The sequence shown here is derived from an EMBL/GenBank/DDBJ whole genome shotgun (WGS) entry which is preliminary data.</text>
</comment>
<evidence type="ECO:0000313" key="6">
    <source>
        <dbReference type="EMBL" id="CAB5362404.1"/>
    </source>
</evidence>
<organism evidence="7 8">
    <name type="scientific">Rhizophagus irregularis</name>
    <dbReference type="NCBI Taxonomy" id="588596"/>
    <lineage>
        <taxon>Eukaryota</taxon>
        <taxon>Fungi</taxon>
        <taxon>Fungi incertae sedis</taxon>
        <taxon>Mucoromycota</taxon>
        <taxon>Glomeromycotina</taxon>
        <taxon>Glomeromycetes</taxon>
        <taxon>Glomerales</taxon>
        <taxon>Glomeraceae</taxon>
        <taxon>Rhizophagus</taxon>
    </lineage>
</organism>
<reference evidence="6" key="3">
    <citation type="submission" date="2020-05" db="EMBL/GenBank/DDBJ databases">
        <authorList>
            <person name="Rincon C."/>
            <person name="Sanders R I."/>
            <person name="Robbins C."/>
            <person name="Chaturvedi A."/>
        </authorList>
    </citation>
    <scope>NUCLEOTIDE SEQUENCE</scope>
    <source>
        <strain evidence="6">CHB12</strain>
    </source>
</reference>
<dbReference type="InterPro" id="IPR015915">
    <property type="entry name" value="Kelch-typ_b-propeller"/>
</dbReference>
<keyword evidence="2" id="KW-0677">Repeat</keyword>
<feature type="region of interest" description="Disordered" evidence="3">
    <location>
        <begin position="370"/>
        <end position="394"/>
    </location>
</feature>
<evidence type="ECO:0000256" key="4">
    <source>
        <dbReference type="SAM" id="Phobius"/>
    </source>
</evidence>
<sequence>MSKNILVYFLLWISFQVLVDVNCQLTSFEPSGLFRHTATLIDNKLYILGGSLTSNNTLVKGFFYLDISVPFNTQELSWQDRSSTINKIPLHDGATSVKGGANNDTLFLYGGFTNDPKMALIYTFDPLHSVWNSQEIVGINNTIRRQSLTGVIDYNGKFYLWGGTTSNDIIVNEMLILNTINLSWRILYTYNAPTARYHFGATLLPNNKIIYIGGDDDITSEFNNETLSTTGDAALSLEEIYIYDIIDDNWESKPTTGKIPSNRAAFSTILGLDSQRIIIYGGIFNGPGYYRDSSLYVLDLTNFNWYIPKITGKIPKPRAFHKANVISRYMVITFGVGYDRKVESDILLLDISNNEEYLWTTSFDPSVPKSPSPISPSFPTPPSSSQTSNNSSDNSKMVGAITGSLLSGLFLSVGIFFLHKWNKNKQNQKHITRTLLIPHSYSNC</sequence>
<dbReference type="Proteomes" id="UP000232688">
    <property type="component" value="Unassembled WGS sequence"/>
</dbReference>
<keyword evidence="5" id="KW-0732">Signal</keyword>
<evidence type="ECO:0000256" key="5">
    <source>
        <dbReference type="SAM" id="SignalP"/>
    </source>
</evidence>
<dbReference type="VEuPathDB" id="FungiDB:RhiirA1_517309"/>
<feature type="signal peptide" evidence="5">
    <location>
        <begin position="1"/>
        <end position="23"/>
    </location>
</feature>
<dbReference type="PANTHER" id="PTHR46093">
    <property type="entry name" value="ACYL-COA-BINDING DOMAIN-CONTAINING PROTEIN 5"/>
    <property type="match status" value="1"/>
</dbReference>
<dbReference type="EMBL" id="CAGKOT010000017">
    <property type="protein sequence ID" value="CAB5362404.1"/>
    <property type="molecule type" value="Genomic_DNA"/>
</dbReference>
<evidence type="ECO:0000313" key="7">
    <source>
        <dbReference type="EMBL" id="PKC74067.1"/>
    </source>
</evidence>
<dbReference type="Proteomes" id="UP000684084">
    <property type="component" value="Unassembled WGS sequence"/>
</dbReference>
<reference evidence="7 8" key="2">
    <citation type="submission" date="2017-10" db="EMBL/GenBank/DDBJ databases">
        <title>Genome analyses suggest a sexual origin of heterokaryosis in a supposedly ancient asexual fungus.</title>
        <authorList>
            <person name="Corradi N."/>
            <person name="Sedzielewska K."/>
            <person name="Noel J."/>
            <person name="Charron P."/>
            <person name="Farinelli L."/>
            <person name="Marton T."/>
            <person name="Kruger M."/>
            <person name="Pelin A."/>
            <person name="Brachmann A."/>
            <person name="Corradi N."/>
        </authorList>
    </citation>
    <scope>NUCLEOTIDE SEQUENCE [LARGE SCALE GENOMIC DNA]</scope>
    <source>
        <strain evidence="7 8">A1</strain>
    </source>
</reference>
<dbReference type="Gene3D" id="2.120.10.80">
    <property type="entry name" value="Kelch-type beta propeller"/>
    <property type="match status" value="2"/>
</dbReference>
<protein>
    <submittedName>
        <fullName evidence="7">Galactose oxidase</fullName>
    </submittedName>
</protein>
<reference evidence="7 8" key="1">
    <citation type="submission" date="2017-10" db="EMBL/GenBank/DDBJ databases">
        <title>Extensive intraspecific genome diversity in a model arbuscular mycorrhizal fungus.</title>
        <authorList>
            <person name="Chen E.C.H."/>
            <person name="Morin E."/>
            <person name="Baudet D."/>
            <person name="Noel J."/>
            <person name="Ndikumana S."/>
            <person name="Charron P."/>
            <person name="St-Onge C."/>
            <person name="Giorgi J."/>
            <person name="Grigoriev I.V."/>
            <person name="Roux C."/>
            <person name="Martin F.M."/>
            <person name="Corradi N."/>
        </authorList>
    </citation>
    <scope>NUCLEOTIDE SEQUENCE [LARGE SCALE GENOMIC DNA]</scope>
    <source>
        <strain evidence="7 8">A1</strain>
    </source>
</reference>
<accession>A0A2N0SEU2</accession>
<feature type="chain" id="PRO_5014851676" evidence="5">
    <location>
        <begin position="24"/>
        <end position="444"/>
    </location>
</feature>
<dbReference type="VEuPathDB" id="FungiDB:FUN_003043"/>
<feature type="transmembrane region" description="Helical" evidence="4">
    <location>
        <begin position="397"/>
        <end position="418"/>
    </location>
</feature>
<dbReference type="VEuPathDB" id="FungiDB:RhiirFUN_023878"/>
<dbReference type="AlphaFoldDB" id="A0A2N0SEU2"/>
<evidence type="ECO:0000256" key="2">
    <source>
        <dbReference type="ARBA" id="ARBA00022737"/>
    </source>
</evidence>
<evidence type="ECO:0000256" key="1">
    <source>
        <dbReference type="ARBA" id="ARBA00022441"/>
    </source>
</evidence>
<dbReference type="OrthoDB" id="432528at2759"/>
<name>A0A2N0SEU2_9GLOM</name>
<feature type="compositionally biased region" description="Low complexity" evidence="3">
    <location>
        <begin position="383"/>
        <end position="394"/>
    </location>
</feature>
<keyword evidence="4" id="KW-1133">Transmembrane helix</keyword>
<evidence type="ECO:0000256" key="3">
    <source>
        <dbReference type="SAM" id="MobiDB-lite"/>
    </source>
</evidence>
<dbReference type="Pfam" id="PF24681">
    <property type="entry name" value="Kelch_KLHDC2_KLHL20_DRC7"/>
    <property type="match status" value="2"/>
</dbReference>
<dbReference type="SUPFAM" id="SSF117281">
    <property type="entry name" value="Kelch motif"/>
    <property type="match status" value="1"/>
</dbReference>
<evidence type="ECO:0000313" key="8">
    <source>
        <dbReference type="Proteomes" id="UP000232688"/>
    </source>
</evidence>
<feature type="compositionally biased region" description="Pro residues" evidence="3">
    <location>
        <begin position="370"/>
        <end position="382"/>
    </location>
</feature>
<keyword evidence="4" id="KW-0472">Membrane</keyword>
<dbReference type="PANTHER" id="PTHR46093:SF18">
    <property type="entry name" value="FIBRONECTIN TYPE-III DOMAIN-CONTAINING PROTEIN"/>
    <property type="match status" value="1"/>
</dbReference>
<dbReference type="EMBL" id="LLXH01000065">
    <property type="protein sequence ID" value="PKC74067.1"/>
    <property type="molecule type" value="Genomic_DNA"/>
</dbReference>
<keyword evidence="1" id="KW-0880">Kelch repeat</keyword>
<keyword evidence="4" id="KW-0812">Transmembrane</keyword>
<proteinExistence type="predicted"/>